<evidence type="ECO:0000313" key="2">
    <source>
        <dbReference type="EMBL" id="CAK9195686.1"/>
    </source>
</evidence>
<name>A0ABP0TFX5_9BRYO</name>
<dbReference type="Proteomes" id="UP001497512">
    <property type="component" value="Chromosome 11"/>
</dbReference>
<protein>
    <submittedName>
        <fullName evidence="2">Uncharacterized protein</fullName>
    </submittedName>
</protein>
<dbReference type="EMBL" id="OZ019903">
    <property type="protein sequence ID" value="CAK9195686.1"/>
    <property type="molecule type" value="Genomic_DNA"/>
</dbReference>
<feature type="region of interest" description="Disordered" evidence="1">
    <location>
        <begin position="1"/>
        <end position="30"/>
    </location>
</feature>
<accession>A0ABP0TFX5</accession>
<evidence type="ECO:0000256" key="1">
    <source>
        <dbReference type="SAM" id="MobiDB-lite"/>
    </source>
</evidence>
<proteinExistence type="predicted"/>
<reference evidence="2" key="1">
    <citation type="submission" date="2024-02" db="EMBL/GenBank/DDBJ databases">
        <authorList>
            <consortium name="ELIXIR-Norway"/>
            <consortium name="Elixir Norway"/>
        </authorList>
    </citation>
    <scope>NUCLEOTIDE SEQUENCE</scope>
</reference>
<gene>
    <name evidence="2" type="ORF">CSSPTR1EN2_LOCUS3076</name>
</gene>
<sequence length="80" mass="8967">METGVIGFAGRPRQRQQRTGVRGRRGESERGQTSLWRLCNRRRFVVAVAKALGSLSMSLVDSFNSSSSCFGEEFLLDVRD</sequence>
<organism evidence="2 3">
    <name type="scientific">Sphagnum troendelagicum</name>
    <dbReference type="NCBI Taxonomy" id="128251"/>
    <lineage>
        <taxon>Eukaryota</taxon>
        <taxon>Viridiplantae</taxon>
        <taxon>Streptophyta</taxon>
        <taxon>Embryophyta</taxon>
        <taxon>Bryophyta</taxon>
        <taxon>Sphagnophytina</taxon>
        <taxon>Sphagnopsida</taxon>
        <taxon>Sphagnales</taxon>
        <taxon>Sphagnaceae</taxon>
        <taxon>Sphagnum</taxon>
    </lineage>
</organism>
<keyword evidence="3" id="KW-1185">Reference proteome</keyword>
<evidence type="ECO:0000313" key="3">
    <source>
        <dbReference type="Proteomes" id="UP001497512"/>
    </source>
</evidence>